<dbReference type="Gramene" id="Solyc08g028770.1.1">
    <property type="protein sequence ID" value="Solyc08g028770.1.1.1"/>
    <property type="gene ID" value="Solyc08g028770.1"/>
</dbReference>
<keyword evidence="2" id="KW-1185">Reference proteome</keyword>
<dbReference type="InParanoid" id="A0A3Q7HK34"/>
<dbReference type="OMA" id="DDYGLQV"/>
<proteinExistence type="predicted"/>
<organism evidence="1">
    <name type="scientific">Solanum lycopersicum</name>
    <name type="common">Tomato</name>
    <name type="synonym">Lycopersicon esculentum</name>
    <dbReference type="NCBI Taxonomy" id="4081"/>
    <lineage>
        <taxon>Eukaryota</taxon>
        <taxon>Viridiplantae</taxon>
        <taxon>Streptophyta</taxon>
        <taxon>Embryophyta</taxon>
        <taxon>Tracheophyta</taxon>
        <taxon>Spermatophyta</taxon>
        <taxon>Magnoliopsida</taxon>
        <taxon>eudicotyledons</taxon>
        <taxon>Gunneridae</taxon>
        <taxon>Pentapetalae</taxon>
        <taxon>asterids</taxon>
        <taxon>lamiids</taxon>
        <taxon>Solanales</taxon>
        <taxon>Solanaceae</taxon>
        <taxon>Solanoideae</taxon>
        <taxon>Solaneae</taxon>
        <taxon>Solanum</taxon>
        <taxon>Solanum subgen. Lycopersicon</taxon>
    </lineage>
</organism>
<reference evidence="1" key="2">
    <citation type="submission" date="2019-01" db="UniProtKB">
        <authorList>
            <consortium name="EnsemblPlants"/>
        </authorList>
    </citation>
    <scope>IDENTIFICATION</scope>
    <source>
        <strain evidence="1">cv. Heinz 1706</strain>
    </source>
</reference>
<sequence>MAGSTSMSTPEDHVNSLMHQVSDDYGHEVSVGFPQEAGHAIPTKEIEKVNEDDLTRRLAELKACG</sequence>
<dbReference type="EnsemblPlants" id="Solyc08g028770.1.1">
    <property type="protein sequence ID" value="Solyc08g028770.1.1.1"/>
    <property type="gene ID" value="Solyc08g028770.1"/>
</dbReference>
<dbReference type="AlphaFoldDB" id="A0A3Q7HK34"/>
<evidence type="ECO:0000313" key="2">
    <source>
        <dbReference type="Proteomes" id="UP000004994"/>
    </source>
</evidence>
<accession>A0A3Q7HK34</accession>
<protein>
    <submittedName>
        <fullName evidence="1">Uncharacterized protein</fullName>
    </submittedName>
</protein>
<dbReference type="STRING" id="4081.A0A3Q7HK34"/>
<dbReference type="Gene3D" id="6.10.250.440">
    <property type="match status" value="1"/>
</dbReference>
<dbReference type="PaxDb" id="4081-Solyc08g028770.1.1"/>
<name>A0A3Q7HK34_SOLLC</name>
<evidence type="ECO:0000313" key="1">
    <source>
        <dbReference type="EnsemblPlants" id="Solyc08g028770.1.1.1"/>
    </source>
</evidence>
<dbReference type="Proteomes" id="UP000004994">
    <property type="component" value="Chromosome 8"/>
</dbReference>
<reference evidence="1" key="1">
    <citation type="journal article" date="2012" name="Nature">
        <title>The tomato genome sequence provides insights into fleshy fruit evolution.</title>
        <authorList>
            <consortium name="Tomato Genome Consortium"/>
        </authorList>
    </citation>
    <scope>NUCLEOTIDE SEQUENCE [LARGE SCALE GENOMIC DNA]</scope>
    <source>
        <strain evidence="1">cv. Heinz 1706</strain>
    </source>
</reference>